<keyword evidence="4" id="KW-1185">Reference proteome</keyword>
<feature type="non-terminal residue" evidence="3">
    <location>
        <position position="649"/>
    </location>
</feature>
<sequence>MEEQTIQAGNVSEEQNQQGVSEQTEPKDTNQQGASISPHTEEPKDTNQQETSINTQTEEPKNTNLQEASISTQSEDNVNNVENKKVTVEDVGSKENLVKKNGPDENSNDTNSNDTNTASSATISEDFLDLHDDGPKEENEDLLYDPSRPITHRIEEAIQKFRKNRKFTPIRNQVFTSYLRFGGISTGPKQFLSQDGADKEGEDAQDIAARRSTDFVEDDDDDDMEVDFTYTVQVYLSGFLIDKSGYVQMDQFREAPQVVISFLNYLCNRRVCPEYDDDMQKALRIANIAAIELPNCKALAHDAPGKFNKACSLLFGGELYGVLDDPWNGEDKVASMIGISKREGMQLIKKVFGDNALEELSLVEKDSKYTLTCEIIEVVPFQAHNSSTNGSTNANGENSAVNSNESINPNKEVQEANDEKSAVNRDESPNPINEAQTNGENSAVNSSESTNSNNEAINNETNFTRIMLRERDVENAEPFHITVTPELGRFATPGMIITSDFYKLSNGFWYWDKINFLKMSHLGNTNSSLNVSILRELARKQLTNVLDSVRGKKCLVLDPNISAPLSLIAEFSLLKEHGVEKVHYLQPGPFETDLKSLIYICRPQLNYMKYIAEHIGHHQKSDPSSDYEYNLFFVPRRTKICERVLEETG</sequence>
<dbReference type="Pfam" id="PF00995">
    <property type="entry name" value="Sec1"/>
    <property type="match status" value="1"/>
</dbReference>
<feature type="compositionally biased region" description="Polar residues" evidence="2">
    <location>
        <begin position="401"/>
        <end position="411"/>
    </location>
</feature>
<evidence type="ECO:0000313" key="4">
    <source>
        <dbReference type="Proteomes" id="UP000789570"/>
    </source>
</evidence>
<feature type="compositionally biased region" description="Basic and acidic residues" evidence="2">
    <location>
        <begin position="82"/>
        <end position="103"/>
    </location>
</feature>
<dbReference type="Pfam" id="PF09692">
    <property type="entry name" value="Arb1"/>
    <property type="match status" value="1"/>
</dbReference>
<accession>A0A9N9NC06</accession>
<protein>
    <submittedName>
        <fullName evidence="3">2493_t:CDS:1</fullName>
    </submittedName>
</protein>
<gene>
    <name evidence="3" type="ORF">FCALED_LOCUS14394</name>
</gene>
<organism evidence="3 4">
    <name type="scientific">Funneliformis caledonium</name>
    <dbReference type="NCBI Taxonomy" id="1117310"/>
    <lineage>
        <taxon>Eukaryota</taxon>
        <taxon>Fungi</taxon>
        <taxon>Fungi incertae sedis</taxon>
        <taxon>Mucoromycota</taxon>
        <taxon>Glomeromycotina</taxon>
        <taxon>Glomeromycetes</taxon>
        <taxon>Glomerales</taxon>
        <taxon>Glomeraceae</taxon>
        <taxon>Funneliformis</taxon>
    </lineage>
</organism>
<evidence type="ECO:0000313" key="3">
    <source>
        <dbReference type="EMBL" id="CAG8721144.1"/>
    </source>
</evidence>
<evidence type="ECO:0000256" key="2">
    <source>
        <dbReference type="SAM" id="MobiDB-lite"/>
    </source>
</evidence>
<feature type="compositionally biased region" description="Low complexity" evidence="2">
    <location>
        <begin position="385"/>
        <end position="400"/>
    </location>
</feature>
<feature type="compositionally biased region" description="Low complexity" evidence="2">
    <location>
        <begin position="108"/>
        <end position="120"/>
    </location>
</feature>
<evidence type="ECO:0000256" key="1">
    <source>
        <dbReference type="ARBA" id="ARBA00009884"/>
    </source>
</evidence>
<dbReference type="SUPFAM" id="SSF56815">
    <property type="entry name" value="Sec1/munc18-like (SM) proteins"/>
    <property type="match status" value="1"/>
</dbReference>
<dbReference type="AlphaFoldDB" id="A0A9N9NC06"/>
<feature type="compositionally biased region" description="Basic and acidic residues" evidence="2">
    <location>
        <begin position="412"/>
        <end position="428"/>
    </location>
</feature>
<reference evidence="3" key="1">
    <citation type="submission" date="2021-06" db="EMBL/GenBank/DDBJ databases">
        <authorList>
            <person name="Kallberg Y."/>
            <person name="Tangrot J."/>
            <person name="Rosling A."/>
        </authorList>
    </citation>
    <scope>NUCLEOTIDE SEQUENCE</scope>
    <source>
        <strain evidence="3">UK204</strain>
    </source>
</reference>
<comment type="similarity">
    <text evidence="1">Belongs to the STXBP/unc-18/SEC1 family.</text>
</comment>
<dbReference type="GO" id="GO:0016192">
    <property type="term" value="P:vesicle-mediated transport"/>
    <property type="evidence" value="ECO:0007669"/>
    <property type="project" value="InterPro"/>
</dbReference>
<name>A0A9N9NC06_9GLOM</name>
<feature type="compositionally biased region" description="Polar residues" evidence="2">
    <location>
        <begin position="1"/>
        <end position="38"/>
    </location>
</feature>
<dbReference type="GO" id="GO:0033167">
    <property type="term" value="C:ARC complex"/>
    <property type="evidence" value="ECO:0007669"/>
    <property type="project" value="InterPro"/>
</dbReference>
<feature type="compositionally biased region" description="Polar residues" evidence="2">
    <location>
        <begin position="48"/>
        <end position="74"/>
    </location>
</feature>
<dbReference type="InterPro" id="IPR043154">
    <property type="entry name" value="Sec-1-like_dom1"/>
</dbReference>
<proteinExistence type="inferred from homology"/>
<dbReference type="OrthoDB" id="435402at2759"/>
<dbReference type="InterPro" id="IPR036045">
    <property type="entry name" value="Sec1-like_sf"/>
</dbReference>
<feature type="region of interest" description="Disordered" evidence="2">
    <location>
        <begin position="1"/>
        <end position="120"/>
    </location>
</feature>
<feature type="region of interest" description="Disordered" evidence="2">
    <location>
        <begin position="384"/>
        <end position="458"/>
    </location>
</feature>
<dbReference type="PANTHER" id="PTHR11679">
    <property type="entry name" value="VESICLE PROTEIN SORTING-ASSOCIATED"/>
    <property type="match status" value="1"/>
</dbReference>
<feature type="compositionally biased region" description="Polar residues" evidence="2">
    <location>
        <begin position="430"/>
        <end position="439"/>
    </location>
</feature>
<dbReference type="Proteomes" id="UP000789570">
    <property type="component" value="Unassembled WGS sequence"/>
</dbReference>
<dbReference type="GO" id="GO:0031047">
    <property type="term" value="P:regulatory ncRNA-mediated gene silencing"/>
    <property type="evidence" value="ECO:0007669"/>
    <property type="project" value="InterPro"/>
</dbReference>
<dbReference type="Gene3D" id="3.40.50.2060">
    <property type="match status" value="1"/>
</dbReference>
<comment type="caution">
    <text evidence="3">The sequence shown here is derived from an EMBL/GenBank/DDBJ whole genome shotgun (WGS) entry which is preliminary data.</text>
</comment>
<dbReference type="InterPro" id="IPR001619">
    <property type="entry name" value="Sec1-like"/>
</dbReference>
<dbReference type="EMBL" id="CAJVPQ010010219">
    <property type="protein sequence ID" value="CAG8721144.1"/>
    <property type="molecule type" value="Genomic_DNA"/>
</dbReference>
<feature type="compositionally biased region" description="Low complexity" evidence="2">
    <location>
        <begin position="440"/>
        <end position="458"/>
    </location>
</feature>
<dbReference type="InterPro" id="IPR018606">
    <property type="entry name" value="Arb1"/>
</dbReference>